<evidence type="ECO:0000256" key="1">
    <source>
        <dbReference type="PROSITE-ProRule" id="PRU00473"/>
    </source>
</evidence>
<evidence type="ECO:0000256" key="3">
    <source>
        <dbReference type="SAM" id="SignalP"/>
    </source>
</evidence>
<dbReference type="CDD" id="cd07185">
    <property type="entry name" value="OmpA_C-like"/>
    <property type="match status" value="1"/>
</dbReference>
<feature type="region of interest" description="Disordered" evidence="2">
    <location>
        <begin position="154"/>
        <end position="181"/>
    </location>
</feature>
<dbReference type="Gene3D" id="3.30.1330.60">
    <property type="entry name" value="OmpA-like domain"/>
    <property type="match status" value="1"/>
</dbReference>
<dbReference type="Proteomes" id="UP000053528">
    <property type="component" value="Unassembled WGS sequence"/>
</dbReference>
<feature type="signal peptide" evidence="3">
    <location>
        <begin position="1"/>
        <end position="25"/>
    </location>
</feature>
<sequence length="181" mass="19790">MRRVTGIAASLVTLALVAGAQPALADDNKHEKLSDKEIAKSIKPIDPKIEKMDMGIKKLETERKEDGKDIVSLSSDILFKIDAHKLSDNAKKRIGELVKDVPKNAKIAVGGHTDNVPSKVGNKKLSELRAKSVADAIKAARKDLKVEAKGFADTKPVANNGTKSKPNFEGREKNRRVEIRY</sequence>
<feature type="domain" description="OmpA-like" evidence="4">
    <location>
        <begin position="66"/>
        <end position="181"/>
    </location>
</feature>
<dbReference type="SUPFAM" id="SSF103088">
    <property type="entry name" value="OmpA-like"/>
    <property type="match status" value="1"/>
</dbReference>
<dbReference type="PROSITE" id="PS51123">
    <property type="entry name" value="OMPA_2"/>
    <property type="match status" value="1"/>
</dbReference>
<comment type="caution">
    <text evidence="5">The sequence shown here is derived from an EMBL/GenBank/DDBJ whole genome shotgun (WGS) entry which is preliminary data.</text>
</comment>
<keyword evidence="3" id="KW-0732">Signal</keyword>
<protein>
    <recommendedName>
        <fullName evidence="4">OmpA-like domain-containing protein</fullName>
    </recommendedName>
</protein>
<evidence type="ECO:0000313" key="6">
    <source>
        <dbReference type="Proteomes" id="UP000053528"/>
    </source>
</evidence>
<keyword evidence="1" id="KW-0472">Membrane</keyword>
<reference evidence="5 6" key="1">
    <citation type="submission" date="2014-07" db="EMBL/GenBank/DDBJ databases">
        <authorList>
            <person name="McCorrison J."/>
            <person name="Sanka R."/>
            <person name="Torralba M."/>
            <person name="Gillis M."/>
            <person name="Haft D.H."/>
            <person name="Methe B."/>
            <person name="Sutton G."/>
            <person name="Nelson K.E."/>
        </authorList>
    </citation>
    <scope>NUCLEOTIDE SEQUENCE [LARGE SCALE GENOMIC DNA]</scope>
    <source>
        <strain evidence="5 6">DNF00011</strain>
    </source>
</reference>
<dbReference type="Pfam" id="PF00691">
    <property type="entry name" value="OmpA"/>
    <property type="match status" value="1"/>
</dbReference>
<dbReference type="InterPro" id="IPR036737">
    <property type="entry name" value="OmpA-like_sf"/>
</dbReference>
<dbReference type="EMBL" id="JRNH01000012">
    <property type="protein sequence ID" value="KGF20682.1"/>
    <property type="molecule type" value="Genomic_DNA"/>
</dbReference>
<gene>
    <name evidence="5" type="ORF">HMPREF2128_04455</name>
</gene>
<evidence type="ECO:0000259" key="4">
    <source>
        <dbReference type="PROSITE" id="PS51123"/>
    </source>
</evidence>
<evidence type="ECO:0000313" key="5">
    <source>
        <dbReference type="EMBL" id="KGF20682.1"/>
    </source>
</evidence>
<dbReference type="PANTHER" id="PTHR30329:SF21">
    <property type="entry name" value="LIPOPROTEIN YIAD-RELATED"/>
    <property type="match status" value="1"/>
</dbReference>
<name>A0A095ZQ35_9MICC</name>
<dbReference type="InterPro" id="IPR006665">
    <property type="entry name" value="OmpA-like"/>
</dbReference>
<dbReference type="AlphaFoldDB" id="A0A095ZQ35"/>
<feature type="compositionally biased region" description="Basic and acidic residues" evidence="2">
    <location>
        <begin position="166"/>
        <end position="181"/>
    </location>
</feature>
<feature type="chain" id="PRO_5001916312" description="OmpA-like domain-containing protein" evidence="3">
    <location>
        <begin position="26"/>
        <end position="181"/>
    </location>
</feature>
<dbReference type="GO" id="GO:0016020">
    <property type="term" value="C:membrane"/>
    <property type="evidence" value="ECO:0007669"/>
    <property type="project" value="UniProtKB-UniRule"/>
</dbReference>
<evidence type="ECO:0000256" key="2">
    <source>
        <dbReference type="SAM" id="MobiDB-lite"/>
    </source>
</evidence>
<dbReference type="InterPro" id="IPR050330">
    <property type="entry name" value="Bact_OuterMem_StrucFunc"/>
</dbReference>
<accession>A0A095ZQ35</accession>
<organism evidence="5 6">
    <name type="scientific">Pseudoglutamicibacter albus DNF00011</name>
    <dbReference type="NCBI Taxonomy" id="1401063"/>
    <lineage>
        <taxon>Bacteria</taxon>
        <taxon>Bacillati</taxon>
        <taxon>Actinomycetota</taxon>
        <taxon>Actinomycetes</taxon>
        <taxon>Micrococcales</taxon>
        <taxon>Micrococcaceae</taxon>
        <taxon>Pseudoglutamicibacter</taxon>
    </lineage>
</organism>
<dbReference type="PANTHER" id="PTHR30329">
    <property type="entry name" value="STATOR ELEMENT OF FLAGELLAR MOTOR COMPLEX"/>
    <property type="match status" value="1"/>
</dbReference>
<proteinExistence type="predicted"/>